<dbReference type="OrthoDB" id="1117699at2"/>
<evidence type="ECO:0000313" key="2">
    <source>
        <dbReference type="Proteomes" id="UP000184314"/>
    </source>
</evidence>
<accession>A0A1M6UGD3</accession>
<proteinExistence type="predicted"/>
<dbReference type="EMBL" id="FQZX01000003">
    <property type="protein sequence ID" value="SHK68231.1"/>
    <property type="molecule type" value="Genomic_DNA"/>
</dbReference>
<dbReference type="Proteomes" id="UP000184314">
    <property type="component" value="Unassembled WGS sequence"/>
</dbReference>
<protein>
    <submittedName>
        <fullName evidence="1">Uncharacterized protein</fullName>
    </submittedName>
</protein>
<evidence type="ECO:0000313" key="1">
    <source>
        <dbReference type="EMBL" id="SHK68231.1"/>
    </source>
</evidence>
<name>A0A1M6UGD3_9FLAO</name>
<reference evidence="2" key="1">
    <citation type="submission" date="2016-11" db="EMBL/GenBank/DDBJ databases">
        <authorList>
            <person name="Varghese N."/>
            <person name="Submissions S."/>
        </authorList>
    </citation>
    <scope>NUCLEOTIDE SEQUENCE [LARGE SCALE GENOMIC DNA]</scope>
    <source>
        <strain evidence="2">DSM 16478</strain>
    </source>
</reference>
<dbReference type="RefSeq" id="WP_073246817.1">
    <property type="nucleotide sequence ID" value="NZ_FQZX01000003.1"/>
</dbReference>
<organism evidence="1 2">
    <name type="scientific">Maribacter aquivivus</name>
    <dbReference type="NCBI Taxonomy" id="228958"/>
    <lineage>
        <taxon>Bacteria</taxon>
        <taxon>Pseudomonadati</taxon>
        <taxon>Bacteroidota</taxon>
        <taxon>Flavobacteriia</taxon>
        <taxon>Flavobacteriales</taxon>
        <taxon>Flavobacteriaceae</taxon>
        <taxon>Maribacter</taxon>
    </lineage>
</organism>
<dbReference type="STRING" id="228958.SAMN04488007_3632"/>
<dbReference type="AlphaFoldDB" id="A0A1M6UGD3"/>
<gene>
    <name evidence="1" type="ORF">SAMN04488007_3632</name>
</gene>
<sequence>MTRNIVLTFFFFINTFISFSQYTWTTGEVILKNDKTISGEVKIPVVSKDLIHYNGKSKVRVKNTTNGSKSVFNEDEVALIKFIYSEREITYFKYIPVSKKKQEIFCIVSTGPVTLYGRSVAMTSTHPGVISFHNLNEFYAQRANETIATPLLTARPSKSFKKRAIEYFNDCPALVSKLKNKSLGKDNIIAVVEEYNSCAK</sequence>
<keyword evidence="2" id="KW-1185">Reference proteome</keyword>